<dbReference type="Proteomes" id="UP000255508">
    <property type="component" value="Unassembled WGS sequence"/>
</dbReference>
<accession>A0A370DA68</accession>
<dbReference type="CDD" id="cd01741">
    <property type="entry name" value="GATase1_1"/>
    <property type="match status" value="1"/>
</dbReference>
<organism evidence="2 3">
    <name type="scientific">endosymbiont of Lamellibrachia luymesi</name>
    <dbReference type="NCBI Taxonomy" id="2200907"/>
    <lineage>
        <taxon>Bacteria</taxon>
        <taxon>Pseudomonadati</taxon>
        <taxon>Pseudomonadota</taxon>
        <taxon>Gammaproteobacteria</taxon>
        <taxon>sulfur-oxidizing symbionts</taxon>
    </lineage>
</organism>
<evidence type="ECO:0000313" key="2">
    <source>
        <dbReference type="EMBL" id="RDH81788.1"/>
    </source>
</evidence>
<dbReference type="AlphaFoldDB" id="A0A370DA68"/>
<sequence length="235" mass="26469">MKPIRIFRHIACEAPGYLGEFLDSHQVPWELVCIDAGHQVPPQVDDVSGLVFMGAQASVNDELEWRDAELELIRKAHQAGVPMMGICFGGQLMSMALGGEVTKGDGMEIGWYPLQRINGEKHSGWLDGLPISFDTFHWHADTFSMPPGSEPLLKSKCFRNQAYIFGDHIGMQFHLEMTEEMVEAWLSKYGSDLMLTSRCAQSSTTITNDLSAKIKQLHQVSDVIYGNWLERVRRK</sequence>
<name>A0A370DA68_9GAMM</name>
<reference evidence="2 3" key="1">
    <citation type="journal article" date="2018" name="ISME J.">
        <title>Endosymbiont genomes yield clues of tubeworm success.</title>
        <authorList>
            <person name="Li Y."/>
            <person name="Liles M.R."/>
            <person name="Halanych K.M."/>
        </authorList>
    </citation>
    <scope>NUCLEOTIDE SEQUENCE [LARGE SCALE GENOMIC DNA]</scope>
    <source>
        <strain evidence="2">A1422</strain>
    </source>
</reference>
<protein>
    <submittedName>
        <fullName evidence="2">Type 1 glutamine amidotransferase</fullName>
    </submittedName>
</protein>
<dbReference type="InterPro" id="IPR044992">
    <property type="entry name" value="ChyE-like"/>
</dbReference>
<proteinExistence type="predicted"/>
<dbReference type="EMBL" id="QFXD01000326">
    <property type="protein sequence ID" value="RDH81788.1"/>
    <property type="molecule type" value="Genomic_DNA"/>
</dbReference>
<dbReference type="Gene3D" id="3.40.50.880">
    <property type="match status" value="1"/>
</dbReference>
<dbReference type="InterPro" id="IPR029062">
    <property type="entry name" value="Class_I_gatase-like"/>
</dbReference>
<dbReference type="SUPFAM" id="SSF52317">
    <property type="entry name" value="Class I glutamine amidotransferase-like"/>
    <property type="match status" value="1"/>
</dbReference>
<dbReference type="GO" id="GO:0016740">
    <property type="term" value="F:transferase activity"/>
    <property type="evidence" value="ECO:0007669"/>
    <property type="project" value="UniProtKB-KW"/>
</dbReference>
<evidence type="ECO:0000313" key="3">
    <source>
        <dbReference type="Proteomes" id="UP000255508"/>
    </source>
</evidence>
<keyword evidence="2" id="KW-0315">Glutamine amidotransferase</keyword>
<keyword evidence="2" id="KW-0808">Transferase</keyword>
<feature type="domain" description="Glutamine amidotransferase" evidence="1">
    <location>
        <begin position="45"/>
        <end position="179"/>
    </location>
</feature>
<comment type="caution">
    <text evidence="2">The sequence shown here is derived from an EMBL/GenBank/DDBJ whole genome shotgun (WGS) entry which is preliminary data.</text>
</comment>
<dbReference type="InterPro" id="IPR017926">
    <property type="entry name" value="GATASE"/>
</dbReference>
<evidence type="ECO:0000259" key="1">
    <source>
        <dbReference type="Pfam" id="PF00117"/>
    </source>
</evidence>
<dbReference type="PROSITE" id="PS51273">
    <property type="entry name" value="GATASE_TYPE_1"/>
    <property type="match status" value="1"/>
</dbReference>
<gene>
    <name evidence="2" type="ORF">DIZ79_18445</name>
</gene>
<dbReference type="PANTHER" id="PTHR42695:SF5">
    <property type="entry name" value="GLUTAMINE AMIDOTRANSFERASE YLR126C-RELATED"/>
    <property type="match status" value="1"/>
</dbReference>
<dbReference type="PANTHER" id="PTHR42695">
    <property type="entry name" value="GLUTAMINE AMIDOTRANSFERASE YLR126C-RELATED"/>
    <property type="match status" value="1"/>
</dbReference>
<dbReference type="Pfam" id="PF00117">
    <property type="entry name" value="GATase"/>
    <property type="match status" value="1"/>
</dbReference>
<dbReference type="GO" id="GO:0005829">
    <property type="term" value="C:cytosol"/>
    <property type="evidence" value="ECO:0007669"/>
    <property type="project" value="TreeGrafter"/>
</dbReference>